<dbReference type="AlphaFoldDB" id="A0A6A6H7Z5"/>
<dbReference type="InterPro" id="IPR011989">
    <property type="entry name" value="ARM-like"/>
</dbReference>
<dbReference type="OrthoDB" id="26149at2759"/>
<dbReference type="Gene3D" id="1.25.10.10">
    <property type="entry name" value="Leucine-rich Repeat Variant"/>
    <property type="match status" value="2"/>
</dbReference>
<dbReference type="SUPFAM" id="SSF48371">
    <property type="entry name" value="ARM repeat"/>
    <property type="match status" value="1"/>
</dbReference>
<organism evidence="1 2">
    <name type="scientific">Viridothelium virens</name>
    <name type="common">Speckled blister lichen</name>
    <name type="synonym">Trypethelium virens</name>
    <dbReference type="NCBI Taxonomy" id="1048519"/>
    <lineage>
        <taxon>Eukaryota</taxon>
        <taxon>Fungi</taxon>
        <taxon>Dikarya</taxon>
        <taxon>Ascomycota</taxon>
        <taxon>Pezizomycotina</taxon>
        <taxon>Dothideomycetes</taxon>
        <taxon>Dothideomycetes incertae sedis</taxon>
        <taxon>Trypetheliales</taxon>
        <taxon>Trypetheliaceae</taxon>
        <taxon>Viridothelium</taxon>
    </lineage>
</organism>
<dbReference type="InterPro" id="IPR040144">
    <property type="entry name" value="RAP1GDS1"/>
</dbReference>
<dbReference type="EMBL" id="ML991801">
    <property type="protein sequence ID" value="KAF2234067.1"/>
    <property type="molecule type" value="Genomic_DNA"/>
</dbReference>
<dbReference type="Proteomes" id="UP000800092">
    <property type="component" value="Unassembled WGS sequence"/>
</dbReference>
<evidence type="ECO:0000313" key="2">
    <source>
        <dbReference type="Proteomes" id="UP000800092"/>
    </source>
</evidence>
<sequence length="627" mass="68764">MSSQILEEHLNSISSILSPGNPTDTESIASILSILRKLELSPLYHAQAWKILADASRNERWREPFGQNGLVAYCASTLSNPRASHEEHIQTLRFIGNCCADNDSNRQIVIERGSLENVGTLITHAELASVSSTVLFNIFNDYEPAQKRSSAKLFKNCLASLQNRTIDSTDNAFNCTCQNLNTILEALDIEYLTTSDGAFLSEAVSFIKYIAEAQDRIEDLDDYLPLLNSCTILLRNARVREEVLDAKLSCIFKIFQYASEQLQSLPLDAGDPVLKATLEGATSELLNALCEMANGASPTSIQEQDMAAWKMLRNWLIVDKEQNLEACFICASLFLGNLAREDAACESLVHEQGIHVPLIERSRGSTDRRILHAAGGCLRNLAVPQNNKDIIAEAGAFQFIVVLLEISVVQELPYLGACITRQLVSGSFSNIQRLLSKVPTNQAQTGPNTAVTYLDALLKASARSDDFAIEAEVARTIAAIFRVLSTVKAPQDDITHARQQVLASVDILSSVRAVVQQDQSQPLCSEGWFILALIAQSSEGAKIVAELMKDEEISGLLEKRVKGIDDASEAEGPSPQSSANKDRENAIVLATSLLQQSRGWDGSSLPETLQERLEQMLREQAVDPTKS</sequence>
<dbReference type="PANTHER" id="PTHR10957">
    <property type="entry name" value="RAP1 GTPASE-GDP DISSOCIATION STIMULATOR 1"/>
    <property type="match status" value="1"/>
</dbReference>
<name>A0A6A6H7Z5_VIRVR</name>
<gene>
    <name evidence="1" type="ORF">EV356DRAFT_576980</name>
</gene>
<dbReference type="GO" id="GO:0005085">
    <property type="term" value="F:guanyl-nucleotide exchange factor activity"/>
    <property type="evidence" value="ECO:0007669"/>
    <property type="project" value="InterPro"/>
</dbReference>
<proteinExistence type="predicted"/>
<accession>A0A6A6H7Z5</accession>
<evidence type="ECO:0000313" key="1">
    <source>
        <dbReference type="EMBL" id="KAF2234067.1"/>
    </source>
</evidence>
<keyword evidence="2" id="KW-1185">Reference proteome</keyword>
<protein>
    <recommendedName>
        <fullName evidence="3">ARM repeat-containing protein</fullName>
    </recommendedName>
</protein>
<dbReference type="InterPro" id="IPR016024">
    <property type="entry name" value="ARM-type_fold"/>
</dbReference>
<reference evidence="1" key="1">
    <citation type="journal article" date="2020" name="Stud. Mycol.">
        <title>101 Dothideomycetes genomes: a test case for predicting lifestyles and emergence of pathogens.</title>
        <authorList>
            <person name="Haridas S."/>
            <person name="Albert R."/>
            <person name="Binder M."/>
            <person name="Bloem J."/>
            <person name="Labutti K."/>
            <person name="Salamov A."/>
            <person name="Andreopoulos B."/>
            <person name="Baker S."/>
            <person name="Barry K."/>
            <person name="Bills G."/>
            <person name="Bluhm B."/>
            <person name="Cannon C."/>
            <person name="Castanera R."/>
            <person name="Culley D."/>
            <person name="Daum C."/>
            <person name="Ezra D."/>
            <person name="Gonzalez J."/>
            <person name="Henrissat B."/>
            <person name="Kuo A."/>
            <person name="Liang C."/>
            <person name="Lipzen A."/>
            <person name="Lutzoni F."/>
            <person name="Magnuson J."/>
            <person name="Mondo S."/>
            <person name="Nolan M."/>
            <person name="Ohm R."/>
            <person name="Pangilinan J."/>
            <person name="Park H.-J."/>
            <person name="Ramirez L."/>
            <person name="Alfaro M."/>
            <person name="Sun H."/>
            <person name="Tritt A."/>
            <person name="Yoshinaga Y."/>
            <person name="Zwiers L.-H."/>
            <person name="Turgeon B."/>
            <person name="Goodwin S."/>
            <person name="Spatafora J."/>
            <person name="Crous P."/>
            <person name="Grigoriev I."/>
        </authorList>
    </citation>
    <scope>NUCLEOTIDE SEQUENCE</scope>
    <source>
        <strain evidence="1">Tuck. ex Michener</strain>
    </source>
</reference>
<evidence type="ECO:0008006" key="3">
    <source>
        <dbReference type="Google" id="ProtNLM"/>
    </source>
</evidence>